<dbReference type="AlphaFoldDB" id="A0A650CY97"/>
<reference evidence="2 5" key="1">
    <citation type="submission" date="2019-10" db="EMBL/GenBank/DDBJ databases">
        <title>Comparative genomics of sulfur disproportionating microorganisms.</title>
        <authorList>
            <person name="Ward L.M."/>
            <person name="Bertran E."/>
            <person name="Johnston D."/>
        </authorList>
    </citation>
    <scope>NUCLEOTIDE SEQUENCE [LARGE SCALE GENOMIC DNA]</scope>
    <source>
        <strain evidence="2 5">DSM 3772</strain>
    </source>
</reference>
<organism evidence="3 4">
    <name type="scientific">Acidianus ambivalens</name>
    <name type="common">Desulfurolobus ambivalens</name>
    <dbReference type="NCBI Taxonomy" id="2283"/>
    <lineage>
        <taxon>Archaea</taxon>
        <taxon>Thermoproteota</taxon>
        <taxon>Thermoprotei</taxon>
        <taxon>Sulfolobales</taxon>
        <taxon>Sulfolobaceae</taxon>
        <taxon>Acidianus</taxon>
    </lineage>
</organism>
<proteinExistence type="predicted"/>
<evidence type="ECO:0000313" key="3">
    <source>
        <dbReference type="EMBL" id="QGR22776.1"/>
    </source>
</evidence>
<dbReference type="Proteomes" id="UP000474054">
    <property type="component" value="Unassembled WGS sequence"/>
</dbReference>
<gene>
    <name evidence="3" type="ORF">D1866_12900</name>
    <name evidence="2" type="ORF">GFB69_04340</name>
</gene>
<name>A0A650CY97_ACIAM</name>
<dbReference type="EMBL" id="CP045482">
    <property type="protein sequence ID" value="QGR22776.1"/>
    <property type="molecule type" value="Genomic_DNA"/>
</dbReference>
<dbReference type="EMBL" id="WHYS01000001">
    <property type="protein sequence ID" value="MQL54995.1"/>
    <property type="molecule type" value="Genomic_DNA"/>
</dbReference>
<keyword evidence="4" id="KW-1185">Reference proteome</keyword>
<evidence type="ECO:0000313" key="5">
    <source>
        <dbReference type="Proteomes" id="UP000474054"/>
    </source>
</evidence>
<protein>
    <submittedName>
        <fullName evidence="3">Metallopeptidase</fullName>
    </submittedName>
</protein>
<accession>A0A650CY97</accession>
<evidence type="ECO:0000313" key="2">
    <source>
        <dbReference type="EMBL" id="MQL54995.1"/>
    </source>
</evidence>
<feature type="domain" description="Putative phage metallopeptidase" evidence="1">
    <location>
        <begin position="6"/>
        <end position="114"/>
    </location>
</feature>
<evidence type="ECO:0000259" key="1">
    <source>
        <dbReference type="Pfam" id="PF18894"/>
    </source>
</evidence>
<dbReference type="KEGG" id="aamb:D1866_12900"/>
<sequence length="124" mass="14527">MSRVLKLEKAEDVKELALRINKEANMGIDLNKVVFLRSRNSKTTAIARTLTLPPQWRYVLGEDILYIVEVVSEKFDNLECNDKIFVITHELMHIPRTMKGLRNHNYKGFKQIRRISKELAKELC</sequence>
<reference evidence="3 4" key="2">
    <citation type="submission" date="2019-10" db="EMBL/GenBank/DDBJ databases">
        <title>Genome Sequences from Six Type Strain Members of the Archaeal Family Sulfolobaceae: Acidianus ambivalens, Acidianus infernus, Metallosphaera prunae, Stygiolobus azoricus, Sulfolobus metallicus, and Sulfurisphaera ohwakuensis.</title>
        <authorList>
            <person name="Counts J.A."/>
            <person name="Kelly R.M."/>
        </authorList>
    </citation>
    <scope>NUCLEOTIDE SEQUENCE [LARGE SCALE GENOMIC DNA]</scope>
    <source>
        <strain evidence="3 4">LEI 10</strain>
    </source>
</reference>
<evidence type="ECO:0000313" key="4">
    <source>
        <dbReference type="Proteomes" id="UP000426328"/>
    </source>
</evidence>
<dbReference type="InterPro" id="IPR043998">
    <property type="entry name" value="Put_Metallopep"/>
</dbReference>
<dbReference type="Proteomes" id="UP000426328">
    <property type="component" value="Chromosome"/>
</dbReference>
<dbReference type="Pfam" id="PF18894">
    <property type="entry name" value="PhageMetallopep"/>
    <property type="match status" value="1"/>
</dbReference>